<proteinExistence type="predicted"/>
<accession>A0A1H9D8C8</accession>
<organism evidence="1 2">
    <name type="scientific">Nitrosomonas ureae</name>
    <dbReference type="NCBI Taxonomy" id="44577"/>
    <lineage>
        <taxon>Bacteria</taxon>
        <taxon>Pseudomonadati</taxon>
        <taxon>Pseudomonadota</taxon>
        <taxon>Betaproteobacteria</taxon>
        <taxon>Nitrosomonadales</taxon>
        <taxon>Nitrosomonadaceae</taxon>
        <taxon>Nitrosomonas</taxon>
    </lineage>
</organism>
<gene>
    <name evidence="1" type="ORF">SAMN05421510_102023</name>
</gene>
<sequence length="203" mass="23755">MIEMIPVVTNGYFIVKTENDEKNISLEKYGYWLFQWSIDEARASLEVLNDEKYNFSPLVEGFRANSFWAQAQFIAIYVASYWFYADEFQSVPMDGQRRMKIGMDDAIKQLEGVNPSQIQYLRGSISAYLQANIEDFNYSKNLEQGVFRPDISKLASKFFELTLPLYPNLKITEIDRTLLGFFVTDMPLQIYNALHELQIRYVK</sequence>
<dbReference type="EMBL" id="FOFX01000020">
    <property type="protein sequence ID" value="SEQ09710.1"/>
    <property type="molecule type" value="Genomic_DNA"/>
</dbReference>
<evidence type="ECO:0000313" key="2">
    <source>
        <dbReference type="Proteomes" id="UP000181998"/>
    </source>
</evidence>
<dbReference type="RefSeq" id="WP_074720874.1">
    <property type="nucleotide sequence ID" value="NZ_FOFX01000020.1"/>
</dbReference>
<dbReference type="AlphaFoldDB" id="A0A1H9D8C8"/>
<evidence type="ECO:0000313" key="1">
    <source>
        <dbReference type="EMBL" id="SEQ09710.1"/>
    </source>
</evidence>
<reference evidence="1 2" key="1">
    <citation type="submission" date="2016-10" db="EMBL/GenBank/DDBJ databases">
        <authorList>
            <person name="de Groot N.N."/>
        </authorList>
    </citation>
    <scope>NUCLEOTIDE SEQUENCE [LARGE SCALE GENOMIC DNA]</scope>
    <source>
        <strain evidence="1 2">Nm9</strain>
    </source>
</reference>
<protein>
    <submittedName>
        <fullName evidence="1">Uncharacterized protein</fullName>
    </submittedName>
</protein>
<name>A0A1H9D8C8_9PROT</name>
<dbReference type="Proteomes" id="UP000181998">
    <property type="component" value="Unassembled WGS sequence"/>
</dbReference>